<organism evidence="12 13">
    <name type="scientific">Veillonella dispar ATCC 17748</name>
    <dbReference type="NCBI Taxonomy" id="546273"/>
    <lineage>
        <taxon>Bacteria</taxon>
        <taxon>Bacillati</taxon>
        <taxon>Bacillota</taxon>
        <taxon>Negativicutes</taxon>
        <taxon>Veillonellales</taxon>
        <taxon>Veillonellaceae</taxon>
        <taxon>Veillonella</taxon>
    </lineage>
</organism>
<evidence type="ECO:0000313" key="12">
    <source>
        <dbReference type="EMBL" id="EEP64937.1"/>
    </source>
</evidence>
<name>C4FSV9_9FIRM</name>
<evidence type="ECO:0000259" key="11">
    <source>
        <dbReference type="PROSITE" id="PS51123"/>
    </source>
</evidence>
<dbReference type="Pfam" id="PF00691">
    <property type="entry name" value="OmpA"/>
    <property type="match status" value="1"/>
</dbReference>
<proteinExistence type="predicted"/>
<dbReference type="Gene3D" id="3.30.1330.60">
    <property type="entry name" value="OmpA-like domain"/>
    <property type="match status" value="1"/>
</dbReference>
<dbReference type="GO" id="GO:0015288">
    <property type="term" value="F:porin activity"/>
    <property type="evidence" value="ECO:0007669"/>
    <property type="project" value="UniProtKB-KW"/>
</dbReference>
<evidence type="ECO:0000256" key="6">
    <source>
        <dbReference type="ARBA" id="ARBA00023065"/>
    </source>
</evidence>
<dbReference type="PRINTS" id="PR01021">
    <property type="entry name" value="OMPADOMAIN"/>
</dbReference>
<dbReference type="HOGENOM" id="CLU_789720_0_0_9"/>
<dbReference type="EMBL" id="ACIK02000019">
    <property type="protein sequence ID" value="EEP64937.1"/>
    <property type="molecule type" value="Genomic_DNA"/>
</dbReference>
<evidence type="ECO:0000313" key="13">
    <source>
        <dbReference type="Proteomes" id="UP000003529"/>
    </source>
</evidence>
<accession>C4FSV9</accession>
<keyword evidence="5" id="KW-0732">Signal</keyword>
<dbReference type="SUPFAM" id="SSF103088">
    <property type="entry name" value="OmpA-like"/>
    <property type="match status" value="1"/>
</dbReference>
<dbReference type="InterPro" id="IPR027385">
    <property type="entry name" value="Beta-barrel_OMP"/>
</dbReference>
<keyword evidence="3" id="KW-1134">Transmembrane beta strand</keyword>
<dbReference type="InterPro" id="IPR011250">
    <property type="entry name" value="OMP/PagP_B-barrel"/>
</dbReference>
<dbReference type="PANTHER" id="PTHR30329:SF21">
    <property type="entry name" value="LIPOPROTEIN YIAD-RELATED"/>
    <property type="match status" value="1"/>
</dbReference>
<dbReference type="SUPFAM" id="SSF56925">
    <property type="entry name" value="OMPA-like"/>
    <property type="match status" value="1"/>
</dbReference>
<gene>
    <name evidence="12" type="ORF">VEIDISOL_02007</name>
</gene>
<keyword evidence="7" id="KW-0626">Porin</keyword>
<evidence type="ECO:0000256" key="5">
    <source>
        <dbReference type="ARBA" id="ARBA00022729"/>
    </source>
</evidence>
<dbReference type="Proteomes" id="UP000003529">
    <property type="component" value="Unassembled WGS sequence"/>
</dbReference>
<dbReference type="InterPro" id="IPR050330">
    <property type="entry name" value="Bact_OuterMem_StrucFunc"/>
</dbReference>
<dbReference type="CDD" id="cd07185">
    <property type="entry name" value="OmpA_C-like"/>
    <property type="match status" value="1"/>
</dbReference>
<dbReference type="InterPro" id="IPR006664">
    <property type="entry name" value="OMP_bac"/>
</dbReference>
<comment type="caution">
    <text evidence="12">The sequence shown here is derived from an EMBL/GenBank/DDBJ whole genome shotgun (WGS) entry which is preliminary data.</text>
</comment>
<dbReference type="GO" id="GO:0006811">
    <property type="term" value="P:monoatomic ion transport"/>
    <property type="evidence" value="ECO:0007669"/>
    <property type="project" value="UniProtKB-KW"/>
</dbReference>
<feature type="domain" description="OmpA-like" evidence="11">
    <location>
        <begin position="251"/>
        <end position="366"/>
    </location>
</feature>
<keyword evidence="4" id="KW-0812">Transmembrane</keyword>
<evidence type="ECO:0000256" key="7">
    <source>
        <dbReference type="ARBA" id="ARBA00023114"/>
    </source>
</evidence>
<keyword evidence="13" id="KW-1185">Reference proteome</keyword>
<dbReference type="PROSITE" id="PS51123">
    <property type="entry name" value="OMPA_2"/>
    <property type="match status" value="1"/>
</dbReference>
<evidence type="ECO:0000256" key="4">
    <source>
        <dbReference type="ARBA" id="ARBA00022692"/>
    </source>
</evidence>
<evidence type="ECO:0000256" key="8">
    <source>
        <dbReference type="ARBA" id="ARBA00023136"/>
    </source>
</evidence>
<dbReference type="AlphaFoldDB" id="C4FSV9"/>
<dbReference type="eggNOG" id="COG2885">
    <property type="taxonomic scope" value="Bacteria"/>
</dbReference>
<dbReference type="GO" id="GO:0009279">
    <property type="term" value="C:cell outer membrane"/>
    <property type="evidence" value="ECO:0007669"/>
    <property type="project" value="UniProtKB-SubCell"/>
</dbReference>
<keyword evidence="9" id="KW-0998">Cell outer membrane</keyword>
<evidence type="ECO:0000256" key="3">
    <source>
        <dbReference type="ARBA" id="ARBA00022452"/>
    </source>
</evidence>
<dbReference type="InterPro" id="IPR006665">
    <property type="entry name" value="OmpA-like"/>
</dbReference>
<dbReference type="Pfam" id="PF13505">
    <property type="entry name" value="OMP_b-brl"/>
    <property type="match status" value="1"/>
</dbReference>
<keyword evidence="2" id="KW-0813">Transport</keyword>
<dbReference type="InterPro" id="IPR036737">
    <property type="entry name" value="OmpA-like_sf"/>
</dbReference>
<dbReference type="GO" id="GO:0046930">
    <property type="term" value="C:pore complex"/>
    <property type="evidence" value="ECO:0007669"/>
    <property type="project" value="UniProtKB-KW"/>
</dbReference>
<reference evidence="12" key="1">
    <citation type="submission" date="2009-04" db="EMBL/GenBank/DDBJ databases">
        <authorList>
            <person name="Weinstock G."/>
            <person name="Sodergren E."/>
            <person name="Clifton S."/>
            <person name="Fulton L."/>
            <person name="Fulton B."/>
            <person name="Courtney L."/>
            <person name="Fronick C."/>
            <person name="Harrison M."/>
            <person name="Strong C."/>
            <person name="Farmer C."/>
            <person name="Delahaunty K."/>
            <person name="Markovic C."/>
            <person name="Hall O."/>
            <person name="Minx P."/>
            <person name="Tomlinson C."/>
            <person name="Mitreva M."/>
            <person name="Nelson J."/>
            <person name="Hou S."/>
            <person name="Wollam A."/>
            <person name="Pepin K.H."/>
            <person name="Johnson M."/>
            <person name="Bhonagiri V."/>
            <person name="Nash W.E."/>
            <person name="Warren W."/>
            <person name="Chinwalla A."/>
            <person name="Mardis E.R."/>
            <person name="Wilson R.K."/>
        </authorList>
    </citation>
    <scope>NUCLEOTIDE SEQUENCE [LARGE SCALE GENOMIC DNA]</scope>
    <source>
        <strain evidence="12">ATCC 17748</strain>
    </source>
</reference>
<keyword evidence="6" id="KW-0406">Ion transport</keyword>
<dbReference type="PANTHER" id="PTHR30329">
    <property type="entry name" value="STATOR ELEMENT OF FLAGELLAR MOTOR COMPLEX"/>
    <property type="match status" value="1"/>
</dbReference>
<evidence type="ECO:0000256" key="1">
    <source>
        <dbReference type="ARBA" id="ARBA00004571"/>
    </source>
</evidence>
<dbReference type="eggNOG" id="COG3637">
    <property type="taxonomic scope" value="Bacteria"/>
</dbReference>
<evidence type="ECO:0000256" key="2">
    <source>
        <dbReference type="ARBA" id="ARBA00022448"/>
    </source>
</evidence>
<evidence type="ECO:0000256" key="10">
    <source>
        <dbReference type="PROSITE-ProRule" id="PRU00473"/>
    </source>
</evidence>
<comment type="subcellular location">
    <subcellularLocation>
        <location evidence="1">Cell outer membrane</location>
        <topology evidence="1">Multi-pass membrane protein</topology>
    </subcellularLocation>
</comment>
<evidence type="ECO:0000256" key="9">
    <source>
        <dbReference type="ARBA" id="ARBA00023237"/>
    </source>
</evidence>
<dbReference type="Gene3D" id="2.40.160.20">
    <property type="match status" value="1"/>
</dbReference>
<sequence>MKVYYYQGPVYCYGLLLEGIIMNKRLLALLAVAAVGVSVAGATPQTQFNKGEFQVDLGAAHSKAKTEHFNADAKWNFDGGLTYALSDKTAIQYGYHGLNDKLGGIGYSDKMHEVNLVQSLNKNFAVYGGYAHISGDDFAKANNIAQAGVIGKANLGSKVEVYGKAGVGTKKTSTWEAGLGYKVNEDLDINAGYRYINTKHADKENISFQGPVVGLSYRFGGHKTVAPVATPAPAPVYTPAPAPVVEAPVYKTPKLDYYVQSIYFDSDQDVARADQYPNLTAAVNAANQYSQDQIKLLGNADTDATPQYNVGLSERRVQYVAQYLVNNGVSADRFIGIANGDTKPVATNSTAAGKAENRRVDVYIHR</sequence>
<keyword evidence="8 10" id="KW-0472">Membrane</keyword>
<protein>
    <submittedName>
        <fullName evidence="12">OmpA family protein</fullName>
    </submittedName>
</protein>